<evidence type="ECO:0000256" key="1">
    <source>
        <dbReference type="SAM" id="Phobius"/>
    </source>
</evidence>
<dbReference type="Proteomes" id="UP000019804">
    <property type="component" value="Unassembled WGS sequence"/>
</dbReference>
<keyword evidence="1" id="KW-0812">Transmembrane</keyword>
<feature type="transmembrane region" description="Helical" evidence="1">
    <location>
        <begin position="167"/>
        <end position="191"/>
    </location>
</feature>
<keyword evidence="1" id="KW-1133">Transmembrane helix</keyword>
<name>A0A017SQT0_ASPRC</name>
<gene>
    <name evidence="2" type="ORF">EURHEDRAFT_421649</name>
</gene>
<proteinExistence type="predicted"/>
<dbReference type="GeneID" id="63698473"/>
<dbReference type="AlphaFoldDB" id="A0A017SQT0"/>
<sequence length="197" mass="21612">IWASLLFAHFISAAKKCYAPDGKTTADSRFLPCIGFDNVDSMCCRLNDTYPDVSQSNGLCYRPHANKYYRDYCTDKSFDSPNCLIKPYNDADSHKNQGRGSSNHNTEVTICKDESFCYGNTNECCTEEKEFTLNPTLVSFDSNATATATVTAMSSLENSDTKSSNNIAIGVGVGVQLGVLAIAMLGAGFWWGRQNTR</sequence>
<feature type="non-terminal residue" evidence="2">
    <location>
        <position position="1"/>
    </location>
</feature>
<dbReference type="EMBL" id="KK088411">
    <property type="protein sequence ID" value="EYE99343.1"/>
    <property type="molecule type" value="Genomic_DNA"/>
</dbReference>
<evidence type="ECO:0000313" key="2">
    <source>
        <dbReference type="EMBL" id="EYE99343.1"/>
    </source>
</evidence>
<keyword evidence="3" id="KW-1185">Reference proteome</keyword>
<reference evidence="3" key="1">
    <citation type="journal article" date="2014" name="Nat. Commun.">
        <title>Genomic adaptations of the halophilic Dead Sea filamentous fungus Eurotium rubrum.</title>
        <authorList>
            <person name="Kis-Papo T."/>
            <person name="Weig A.R."/>
            <person name="Riley R."/>
            <person name="Persoh D."/>
            <person name="Salamov A."/>
            <person name="Sun H."/>
            <person name="Lipzen A."/>
            <person name="Wasser S.P."/>
            <person name="Rambold G."/>
            <person name="Grigoriev I.V."/>
            <person name="Nevo E."/>
        </authorList>
    </citation>
    <scope>NUCLEOTIDE SEQUENCE [LARGE SCALE GENOMIC DNA]</scope>
    <source>
        <strain evidence="3">CBS 135680</strain>
    </source>
</reference>
<dbReference type="HOGENOM" id="CLU_055859_5_1_1"/>
<protein>
    <submittedName>
        <fullName evidence="2">Uncharacterized protein</fullName>
    </submittedName>
</protein>
<keyword evidence="1" id="KW-0472">Membrane</keyword>
<dbReference type="STRING" id="1388766.A0A017SQT0"/>
<organism evidence="2 3">
    <name type="scientific">Aspergillus ruber (strain CBS 135680)</name>
    <dbReference type="NCBI Taxonomy" id="1388766"/>
    <lineage>
        <taxon>Eukaryota</taxon>
        <taxon>Fungi</taxon>
        <taxon>Dikarya</taxon>
        <taxon>Ascomycota</taxon>
        <taxon>Pezizomycotina</taxon>
        <taxon>Eurotiomycetes</taxon>
        <taxon>Eurotiomycetidae</taxon>
        <taxon>Eurotiales</taxon>
        <taxon>Aspergillaceae</taxon>
        <taxon>Aspergillus</taxon>
        <taxon>Aspergillus subgen. Aspergillus</taxon>
    </lineage>
</organism>
<dbReference type="OrthoDB" id="5215637at2759"/>
<evidence type="ECO:0000313" key="3">
    <source>
        <dbReference type="Proteomes" id="UP000019804"/>
    </source>
</evidence>
<accession>A0A017SQT0</accession>
<feature type="non-terminal residue" evidence="2">
    <location>
        <position position="197"/>
    </location>
</feature>
<dbReference type="RefSeq" id="XP_040643031.1">
    <property type="nucleotide sequence ID" value="XM_040783349.1"/>
</dbReference>